<dbReference type="Gene3D" id="3.30.30.10">
    <property type="entry name" value="Knottin, scorpion toxin-like"/>
    <property type="match status" value="1"/>
</dbReference>
<dbReference type="InterPro" id="IPR036574">
    <property type="entry name" value="Scorpion_toxin-like_sf"/>
</dbReference>
<evidence type="ECO:0000256" key="3">
    <source>
        <dbReference type="SAM" id="Coils"/>
    </source>
</evidence>
<evidence type="ECO:0000256" key="5">
    <source>
        <dbReference type="SAM" id="Phobius"/>
    </source>
</evidence>
<proteinExistence type="predicted"/>
<keyword evidence="8" id="KW-1185">Reference proteome</keyword>
<keyword evidence="3" id="KW-0175">Coiled coil</keyword>
<feature type="compositionally biased region" description="Basic and acidic residues" evidence="4">
    <location>
        <begin position="265"/>
        <end position="277"/>
    </location>
</feature>
<accession>A0A835KRE7</accession>
<keyword evidence="2" id="KW-1015">Disulfide bond</keyword>
<evidence type="ECO:0000259" key="6">
    <source>
        <dbReference type="SMART" id="SM00505"/>
    </source>
</evidence>
<dbReference type="PROSITE" id="PS00940">
    <property type="entry name" value="GAMMA_THIONIN"/>
    <property type="match status" value="1"/>
</dbReference>
<evidence type="ECO:0000256" key="4">
    <source>
        <dbReference type="SAM" id="MobiDB-lite"/>
    </source>
</evidence>
<feature type="region of interest" description="Disordered" evidence="4">
    <location>
        <begin position="265"/>
        <end position="285"/>
    </location>
</feature>
<name>A0A835KRE7_9POAL</name>
<evidence type="ECO:0000256" key="1">
    <source>
        <dbReference type="ARBA" id="ARBA00022729"/>
    </source>
</evidence>
<dbReference type="PRINTS" id="PR00288">
    <property type="entry name" value="PUROTHIONIN"/>
</dbReference>
<sequence>MGLRRAPGYAVHGSPNSLDDDAVPWFILEVRSAAPVAQPLRHGIDLLLHVLMSGRPSLNQGPTVSHSSERQRALHRIVCQSLHVMALSRRMAAPVLVFLLLLVATEMGPARVAEARHCLSQSHHFKGLCLSSSNCANVCHGERFPGGECHTEGGTRKCFCKRPEHLAVVLPLLALCVCTLVLLVGSSCTLRGNSCRSEEGGQELAGGAKNEVESLIKEKRDEEDVKKDEEGEMEGIARVEDKEAMVEKDEKRLAEDKAKLAIETLNKDGKLEERDESLPLAEHPA</sequence>
<keyword evidence="1" id="KW-0732">Signal</keyword>
<dbReference type="CDD" id="cd00107">
    <property type="entry name" value="Knot1"/>
    <property type="match status" value="1"/>
</dbReference>
<gene>
    <name evidence="7" type="ORF">HU200_007437</name>
</gene>
<dbReference type="InterPro" id="IPR003614">
    <property type="entry name" value="Knottins"/>
</dbReference>
<evidence type="ECO:0000313" key="7">
    <source>
        <dbReference type="EMBL" id="KAF8768873.1"/>
    </source>
</evidence>
<protein>
    <recommendedName>
        <fullName evidence="6">Knottins-like domain-containing protein</fullName>
    </recommendedName>
</protein>
<evidence type="ECO:0000256" key="2">
    <source>
        <dbReference type="ARBA" id="ARBA00023157"/>
    </source>
</evidence>
<dbReference type="InterPro" id="IPR008176">
    <property type="entry name" value="Defensin_plant"/>
</dbReference>
<keyword evidence="5" id="KW-0472">Membrane</keyword>
<dbReference type="AlphaFoldDB" id="A0A835KRE7"/>
<dbReference type="SUPFAM" id="SSF57095">
    <property type="entry name" value="Scorpion toxin-like"/>
    <property type="match status" value="1"/>
</dbReference>
<dbReference type="Proteomes" id="UP000636709">
    <property type="component" value="Unassembled WGS sequence"/>
</dbReference>
<keyword evidence="5" id="KW-0812">Transmembrane</keyword>
<dbReference type="OrthoDB" id="1480833at2759"/>
<dbReference type="Pfam" id="PF00304">
    <property type="entry name" value="Gamma-thionin"/>
    <property type="match status" value="1"/>
</dbReference>
<feature type="transmembrane region" description="Helical" evidence="5">
    <location>
        <begin position="166"/>
        <end position="185"/>
    </location>
</feature>
<feature type="domain" description="Knottins-like" evidence="6">
    <location>
        <begin position="117"/>
        <end position="163"/>
    </location>
</feature>
<dbReference type="PANTHER" id="PTHR33147">
    <property type="entry name" value="DEFENSIN-LIKE PROTEIN 1"/>
    <property type="match status" value="1"/>
</dbReference>
<dbReference type="PANTHER" id="PTHR33147:SF8">
    <property type="entry name" value="DEFENSIN-LIKE PROTEIN CAL1"/>
    <property type="match status" value="1"/>
</dbReference>
<dbReference type="SMART" id="SM00505">
    <property type="entry name" value="Knot1"/>
    <property type="match status" value="1"/>
</dbReference>
<dbReference type="GO" id="GO:0006952">
    <property type="term" value="P:defense response"/>
    <property type="evidence" value="ECO:0007669"/>
    <property type="project" value="InterPro"/>
</dbReference>
<reference evidence="7" key="1">
    <citation type="submission" date="2020-07" db="EMBL/GenBank/DDBJ databases">
        <title>Genome sequence and genetic diversity analysis of an under-domesticated orphan crop, white fonio (Digitaria exilis).</title>
        <authorList>
            <person name="Bennetzen J.L."/>
            <person name="Chen S."/>
            <person name="Ma X."/>
            <person name="Wang X."/>
            <person name="Yssel A.E.J."/>
            <person name="Chaluvadi S.R."/>
            <person name="Johnson M."/>
            <person name="Gangashetty P."/>
            <person name="Hamidou F."/>
            <person name="Sanogo M.D."/>
            <person name="Zwaenepoel A."/>
            <person name="Wallace J."/>
            <person name="Van De Peer Y."/>
            <person name="Van Deynze A."/>
        </authorList>
    </citation>
    <scope>NUCLEOTIDE SEQUENCE</scope>
    <source>
        <tissue evidence="7">Leaves</tissue>
    </source>
</reference>
<dbReference type="EMBL" id="JACEFO010000500">
    <property type="protein sequence ID" value="KAF8768873.1"/>
    <property type="molecule type" value="Genomic_DNA"/>
</dbReference>
<organism evidence="7 8">
    <name type="scientific">Digitaria exilis</name>
    <dbReference type="NCBI Taxonomy" id="1010633"/>
    <lineage>
        <taxon>Eukaryota</taxon>
        <taxon>Viridiplantae</taxon>
        <taxon>Streptophyta</taxon>
        <taxon>Embryophyta</taxon>
        <taxon>Tracheophyta</taxon>
        <taxon>Spermatophyta</taxon>
        <taxon>Magnoliopsida</taxon>
        <taxon>Liliopsida</taxon>
        <taxon>Poales</taxon>
        <taxon>Poaceae</taxon>
        <taxon>PACMAD clade</taxon>
        <taxon>Panicoideae</taxon>
        <taxon>Panicodae</taxon>
        <taxon>Paniceae</taxon>
        <taxon>Anthephorinae</taxon>
        <taxon>Digitaria</taxon>
    </lineage>
</organism>
<keyword evidence="5" id="KW-1133">Transmembrane helix</keyword>
<feature type="coiled-coil region" evidence="3">
    <location>
        <begin position="212"/>
        <end position="259"/>
    </location>
</feature>
<evidence type="ECO:0000313" key="8">
    <source>
        <dbReference type="Proteomes" id="UP000636709"/>
    </source>
</evidence>
<comment type="caution">
    <text evidence="7">The sequence shown here is derived from an EMBL/GenBank/DDBJ whole genome shotgun (WGS) entry which is preliminary data.</text>
</comment>